<keyword evidence="2" id="KW-1185">Reference proteome</keyword>
<protein>
    <submittedName>
        <fullName evidence="1">Uncharacterized protein</fullName>
    </submittedName>
</protein>
<dbReference type="AlphaFoldDB" id="A0A5B7DPL9"/>
<evidence type="ECO:0000313" key="2">
    <source>
        <dbReference type="Proteomes" id="UP000324222"/>
    </source>
</evidence>
<organism evidence="1 2">
    <name type="scientific">Portunus trituberculatus</name>
    <name type="common">Swimming crab</name>
    <name type="synonym">Neptunus trituberculatus</name>
    <dbReference type="NCBI Taxonomy" id="210409"/>
    <lineage>
        <taxon>Eukaryota</taxon>
        <taxon>Metazoa</taxon>
        <taxon>Ecdysozoa</taxon>
        <taxon>Arthropoda</taxon>
        <taxon>Crustacea</taxon>
        <taxon>Multicrustacea</taxon>
        <taxon>Malacostraca</taxon>
        <taxon>Eumalacostraca</taxon>
        <taxon>Eucarida</taxon>
        <taxon>Decapoda</taxon>
        <taxon>Pleocyemata</taxon>
        <taxon>Brachyura</taxon>
        <taxon>Eubrachyura</taxon>
        <taxon>Portunoidea</taxon>
        <taxon>Portunidae</taxon>
        <taxon>Portuninae</taxon>
        <taxon>Portunus</taxon>
    </lineage>
</organism>
<comment type="caution">
    <text evidence="1">The sequence shown here is derived from an EMBL/GenBank/DDBJ whole genome shotgun (WGS) entry which is preliminary data.</text>
</comment>
<dbReference type="Proteomes" id="UP000324222">
    <property type="component" value="Unassembled WGS sequence"/>
</dbReference>
<name>A0A5B7DPL9_PORTR</name>
<proteinExistence type="predicted"/>
<evidence type="ECO:0000313" key="1">
    <source>
        <dbReference type="EMBL" id="MPC22866.1"/>
    </source>
</evidence>
<sequence length="84" mass="9354">MCPSTERIEIVKSVVINHAVVNKTASPRTKAGQDINSRLWMCSYECYLLQQRKVAVGVELVKDGGARQDTKLTSLHVKSPHSMN</sequence>
<dbReference type="EMBL" id="VSRR010001135">
    <property type="protein sequence ID" value="MPC22866.1"/>
    <property type="molecule type" value="Genomic_DNA"/>
</dbReference>
<gene>
    <name evidence="1" type="ORF">E2C01_015893</name>
</gene>
<accession>A0A5B7DPL9</accession>
<reference evidence="1 2" key="1">
    <citation type="submission" date="2019-05" db="EMBL/GenBank/DDBJ databases">
        <title>Another draft genome of Portunus trituberculatus and its Hox gene families provides insights of decapod evolution.</title>
        <authorList>
            <person name="Jeong J.-H."/>
            <person name="Song I."/>
            <person name="Kim S."/>
            <person name="Choi T."/>
            <person name="Kim D."/>
            <person name="Ryu S."/>
            <person name="Kim W."/>
        </authorList>
    </citation>
    <scope>NUCLEOTIDE SEQUENCE [LARGE SCALE GENOMIC DNA]</scope>
    <source>
        <tissue evidence="1">Muscle</tissue>
    </source>
</reference>